<dbReference type="Proteomes" id="UP001499924">
    <property type="component" value="Unassembled WGS sequence"/>
</dbReference>
<evidence type="ECO:0000313" key="2">
    <source>
        <dbReference type="Proteomes" id="UP001499924"/>
    </source>
</evidence>
<organism evidence="1 2">
    <name type="scientific">Blastococcus jejuensis</name>
    <dbReference type="NCBI Taxonomy" id="351224"/>
    <lineage>
        <taxon>Bacteria</taxon>
        <taxon>Bacillati</taxon>
        <taxon>Actinomycetota</taxon>
        <taxon>Actinomycetes</taxon>
        <taxon>Geodermatophilales</taxon>
        <taxon>Geodermatophilaceae</taxon>
        <taxon>Blastococcus</taxon>
    </lineage>
</organism>
<name>A0ABP6NWG8_9ACTN</name>
<keyword evidence="2" id="KW-1185">Reference proteome</keyword>
<accession>A0ABP6NWG8</accession>
<evidence type="ECO:0000313" key="1">
    <source>
        <dbReference type="EMBL" id="GAA3160013.1"/>
    </source>
</evidence>
<sequence>MVAPGDRLVDGGLALRAYEAAVHPKRLVTVHGGHFDAYTGAGFEVSSGAARGWFVEHLIDRPAG</sequence>
<comment type="caution">
    <text evidence="1">The sequence shown here is derived from an EMBL/GenBank/DDBJ whole genome shotgun (WGS) entry which is preliminary data.</text>
</comment>
<dbReference type="EMBL" id="BAAAVV010000002">
    <property type="protein sequence ID" value="GAA3160013.1"/>
    <property type="molecule type" value="Genomic_DNA"/>
</dbReference>
<reference evidence="2" key="1">
    <citation type="journal article" date="2019" name="Int. J. Syst. Evol. Microbiol.">
        <title>The Global Catalogue of Microorganisms (GCM) 10K type strain sequencing project: providing services to taxonomists for standard genome sequencing and annotation.</title>
        <authorList>
            <consortium name="The Broad Institute Genomics Platform"/>
            <consortium name="The Broad Institute Genome Sequencing Center for Infectious Disease"/>
            <person name="Wu L."/>
            <person name="Ma J."/>
        </authorList>
    </citation>
    <scope>NUCLEOTIDE SEQUENCE [LARGE SCALE GENOMIC DNA]</scope>
    <source>
        <strain evidence="2">JCM 15614</strain>
    </source>
</reference>
<protein>
    <submittedName>
        <fullName evidence="1">Uncharacterized protein</fullName>
    </submittedName>
</protein>
<gene>
    <name evidence="1" type="ORF">GCM10010531_09340</name>
</gene>
<proteinExistence type="predicted"/>